<proteinExistence type="predicted"/>
<evidence type="ECO:0000313" key="3">
    <source>
        <dbReference type="EMBL" id="KAK2650632.1"/>
    </source>
</evidence>
<gene>
    <name evidence="3" type="ORF">Ddye_018121</name>
</gene>
<evidence type="ECO:0000313" key="4">
    <source>
        <dbReference type="Proteomes" id="UP001280121"/>
    </source>
</evidence>
<sequence length="143" mass="15871">MPYHAVFGFLIPLLVGILEVNSQGTNKSSFETHPANMWAFLSATFIYCFAFAADMKSQLHSSTTTGQSKLSSLTAVVSGSLSSVSLVSVFLSRLLGRLLFIIWALVIVMFFLSSYEMKTIFRVLCTRIKFKRSTSMDLPPLLV</sequence>
<dbReference type="PANTHER" id="PTHR34115:SF6">
    <property type="entry name" value="PROTEIN, PUTATIVE-RELATED"/>
    <property type="match status" value="1"/>
</dbReference>
<name>A0AAD9UA28_9ROSI</name>
<organism evidence="3 4">
    <name type="scientific">Dipteronia dyeriana</name>
    <dbReference type="NCBI Taxonomy" id="168575"/>
    <lineage>
        <taxon>Eukaryota</taxon>
        <taxon>Viridiplantae</taxon>
        <taxon>Streptophyta</taxon>
        <taxon>Embryophyta</taxon>
        <taxon>Tracheophyta</taxon>
        <taxon>Spermatophyta</taxon>
        <taxon>Magnoliopsida</taxon>
        <taxon>eudicotyledons</taxon>
        <taxon>Gunneridae</taxon>
        <taxon>Pentapetalae</taxon>
        <taxon>rosids</taxon>
        <taxon>malvids</taxon>
        <taxon>Sapindales</taxon>
        <taxon>Sapindaceae</taxon>
        <taxon>Hippocastanoideae</taxon>
        <taxon>Acereae</taxon>
        <taxon>Dipteronia</taxon>
    </lineage>
</organism>
<protein>
    <submittedName>
        <fullName evidence="3">Uncharacterized protein</fullName>
    </submittedName>
</protein>
<evidence type="ECO:0000256" key="2">
    <source>
        <dbReference type="SAM" id="SignalP"/>
    </source>
</evidence>
<reference evidence="3" key="1">
    <citation type="journal article" date="2023" name="Plant J.">
        <title>Genome sequences and population genomics provide insights into the demographic history, inbreeding, and mutation load of two 'living fossil' tree species of Dipteronia.</title>
        <authorList>
            <person name="Feng Y."/>
            <person name="Comes H.P."/>
            <person name="Chen J."/>
            <person name="Zhu S."/>
            <person name="Lu R."/>
            <person name="Zhang X."/>
            <person name="Li P."/>
            <person name="Qiu J."/>
            <person name="Olsen K.M."/>
            <person name="Qiu Y."/>
        </authorList>
    </citation>
    <scope>NUCLEOTIDE SEQUENCE</scope>
    <source>
        <strain evidence="3">KIB01</strain>
    </source>
</reference>
<evidence type="ECO:0000256" key="1">
    <source>
        <dbReference type="SAM" id="Phobius"/>
    </source>
</evidence>
<dbReference type="InterPro" id="IPR053258">
    <property type="entry name" value="Ca-permeable_cation_channel"/>
</dbReference>
<dbReference type="PANTHER" id="PTHR34115">
    <property type="entry name" value="PROTEIN, PUTATIVE-RELATED"/>
    <property type="match status" value="1"/>
</dbReference>
<feature type="chain" id="PRO_5042170644" evidence="2">
    <location>
        <begin position="23"/>
        <end position="143"/>
    </location>
</feature>
<dbReference type="Proteomes" id="UP001280121">
    <property type="component" value="Unassembled WGS sequence"/>
</dbReference>
<feature type="transmembrane region" description="Helical" evidence="1">
    <location>
        <begin position="98"/>
        <end position="115"/>
    </location>
</feature>
<dbReference type="EMBL" id="JANJYI010000005">
    <property type="protein sequence ID" value="KAK2650632.1"/>
    <property type="molecule type" value="Genomic_DNA"/>
</dbReference>
<feature type="transmembrane region" description="Helical" evidence="1">
    <location>
        <begin position="38"/>
        <end position="53"/>
    </location>
</feature>
<dbReference type="AlphaFoldDB" id="A0AAD9UA28"/>
<feature type="signal peptide" evidence="2">
    <location>
        <begin position="1"/>
        <end position="22"/>
    </location>
</feature>
<accession>A0AAD9UA28</accession>
<comment type="caution">
    <text evidence="3">The sequence shown here is derived from an EMBL/GenBank/DDBJ whole genome shotgun (WGS) entry which is preliminary data.</text>
</comment>
<keyword evidence="2" id="KW-0732">Signal</keyword>
<keyword evidence="1" id="KW-0812">Transmembrane</keyword>
<keyword evidence="4" id="KW-1185">Reference proteome</keyword>
<keyword evidence="1" id="KW-0472">Membrane</keyword>
<keyword evidence="1" id="KW-1133">Transmembrane helix</keyword>